<evidence type="ECO:0000256" key="1">
    <source>
        <dbReference type="SAM" id="MobiDB-lite"/>
    </source>
</evidence>
<dbReference type="AlphaFoldDB" id="C6SC49"/>
<organism evidence="2">
    <name type="scientific">Neisseria meningitidis alpha153</name>
    <dbReference type="NCBI Taxonomy" id="663926"/>
    <lineage>
        <taxon>Bacteria</taxon>
        <taxon>Pseudomonadati</taxon>
        <taxon>Pseudomonadota</taxon>
        <taxon>Betaproteobacteria</taxon>
        <taxon>Neisseriales</taxon>
        <taxon>Neisseriaceae</taxon>
        <taxon>Neisseria</taxon>
    </lineage>
</organism>
<name>C6SC49_NEIME</name>
<protein>
    <submittedName>
        <fullName evidence="2">Uncharacterized protein</fullName>
    </submittedName>
</protein>
<reference evidence="2" key="1">
    <citation type="journal article" date="2008" name="Proc. Natl. Acad. Sci. U.S.A.">
        <title>Whole-genome comparison of disease and carriage strains provides insights into virulence evolution in Neisseria meningitidis.</title>
        <authorList>
            <person name="Schoen C."/>
            <person name="Blom J."/>
            <person name="Claus H."/>
            <person name="Schramm-Glueck A."/>
            <person name="Brandt P."/>
            <person name="Mueller T."/>
            <person name="Goesmann A."/>
            <person name="Joseph B."/>
            <person name="Konietzny S."/>
            <person name="Kurzai O."/>
            <person name="Schmitt C."/>
            <person name="Friedrich T."/>
            <person name="Linke B."/>
            <person name="Vogel U."/>
            <person name="Frosch M."/>
        </authorList>
    </citation>
    <scope>NUCLEOTIDE SEQUENCE</scope>
    <source>
        <strain evidence="2">Alpha153</strain>
    </source>
</reference>
<accession>C6SC49</accession>
<proteinExistence type="predicted"/>
<evidence type="ECO:0000313" key="2">
    <source>
        <dbReference type="EMBL" id="CBA05637.1"/>
    </source>
</evidence>
<sequence>MPLKTEKRILADFGTTAVSQKRNMPSEDRSDGIVAPYQSVP</sequence>
<gene>
    <name evidence="2" type="ORF">NME_0865</name>
</gene>
<feature type="region of interest" description="Disordered" evidence="1">
    <location>
        <begin position="17"/>
        <end position="41"/>
    </location>
</feature>
<dbReference type="EMBL" id="AM889137">
    <property type="protein sequence ID" value="CBA05637.1"/>
    <property type="molecule type" value="Genomic_DNA"/>
</dbReference>